<proteinExistence type="predicted"/>
<protein>
    <recommendedName>
        <fullName evidence="8">Hexamerin</fullName>
    </recommendedName>
</protein>
<evidence type="ECO:0000256" key="1">
    <source>
        <dbReference type="ARBA" id="ARBA00022761"/>
    </source>
</evidence>
<dbReference type="EMBL" id="JASPKZ010010655">
    <property type="protein sequence ID" value="KAJ9574110.1"/>
    <property type="molecule type" value="Genomic_DNA"/>
</dbReference>
<dbReference type="PANTHER" id="PTHR11511:SF5">
    <property type="entry name" value="FAT-BODY PROTEIN 1-RELATED"/>
    <property type="match status" value="1"/>
</dbReference>
<feature type="chain" id="PRO_5041944236" description="Hexamerin" evidence="2">
    <location>
        <begin position="18"/>
        <end position="1310"/>
    </location>
</feature>
<dbReference type="InterPro" id="IPR000896">
    <property type="entry name" value="Hemocyanin/hexamerin_mid_dom"/>
</dbReference>
<dbReference type="Proteomes" id="UP001233999">
    <property type="component" value="Unassembled WGS sequence"/>
</dbReference>
<dbReference type="SUPFAM" id="SSF48050">
    <property type="entry name" value="Hemocyanin, N-terminal domain"/>
    <property type="match status" value="2"/>
</dbReference>
<dbReference type="SUPFAM" id="SSF48056">
    <property type="entry name" value="Di-copper centre-containing domain"/>
    <property type="match status" value="3"/>
</dbReference>
<dbReference type="PANTHER" id="PTHR11511">
    <property type="entry name" value="LARVAL STORAGE PROTEIN/PHENOLOXIDASE"/>
    <property type="match status" value="1"/>
</dbReference>
<dbReference type="InterPro" id="IPR013788">
    <property type="entry name" value="Hemocyanin/hexamerin"/>
</dbReference>
<dbReference type="Gene3D" id="1.10.1280.10">
    <property type="entry name" value="Di-copper center containing domain from catechol oxidase"/>
    <property type="match status" value="2"/>
</dbReference>
<dbReference type="InterPro" id="IPR005203">
    <property type="entry name" value="Hemocyanin_C"/>
</dbReference>
<dbReference type="InterPro" id="IPR037020">
    <property type="entry name" value="Hemocyanin_C_sf"/>
</dbReference>
<dbReference type="InterPro" id="IPR014756">
    <property type="entry name" value="Ig_E-set"/>
</dbReference>
<dbReference type="Pfam" id="PF00372">
    <property type="entry name" value="Hemocyanin_M"/>
    <property type="match status" value="2"/>
</dbReference>
<sequence>MKTALVLLLATAALAAAFPSSSQDYKVLADKTFLTRQRDFLRLLVRLEQPNYYADQYEIGNAYDIEANINNYKYPYVVKDFVSYYKKGFLPRGVPYSPYYTTQSYETKLLFDLFYYANDYDTFYKTACWARDHINEGQFLYAFSTAVFQREDLNDFILPPPYEIYPYLFVDSEVIQQAYQTRMNDVHLTAPKTYVFPVNYTVNNPEQELYYWYQDVGLNTYYAYYYFNYPTFFNETEYGVHFDRRGELFYYTRQQLYARSVLERLSHDLPEVEPLYYDRPFQTEFYPRLRYSNGEEVPARPYEYSRRSLYYSNGYSYYYGNYYGGNNNYYNGNYYTGNYHPSYYYGYSTKYDYYYPEDLQTYESRVRDAIDYGTFYSPEVKYRLVRGLSTRALNIWEDVIEVNVETVNKRFLRFYVPLLSVNWLERASILTMNFGFAPSALQNIYTALRDPANYQILKRVNYFFQRYKNYLPRYSYEELYYPGVKVENVDVGKLVTYFDYFDVDLDNVVNVKVAEDGKYIDYRARQTRLNHKPFTYNIEVSSDKAADVYVRVFLGPKYDYLGREYDLNDRRHYFVELDRFPYKVQAGKTTITRNSRDSSVVSHDYQSYRTLFRKVYDAYEGKEQFYYDKSERYCGYPERLLLPKADKTFLTRQRDFLRLLVRIQQPNYYADQYEIGNAYDIEANINNYKYPYVVKDFVSYYKKGFLPRGVPYSPYYTTQSYETKLLFDLFYYANDYDTFYKTACWARDHVNEGQFLYAFSTAVFQREDLNDFILPPPYEIYPYLFVDSEVIQQAYQTRMNDVHLTAPKTYVFPVNYTVNNPEQELYYWYQDVGLNTYYAYYYFNYPTFFNETEYGVHFDRRGELFYYTRQQLYARSVLERLSHDLPEVEPLHYDRPFQTEFYPRLRYSNGEEVPARPYEYSRRSLYYSNGYSYYYDLQTYESRVRDAIDYGTFYSYPEVKYPLYEDYYKGIDYLGDVIEGNGETVNKRFYGSIYHFYRQLAGKSVDPYNDFGFAPSALQNIYTALRDPANYQILKRVNYYFQRYKNYLPRYSYEELYYPGVKVENVDVGKLVTYFDYFDVDLDNVVNVQVAEDGKYIDYRARQTRLNHKPFTYNIEVSSDKAADVYVRVFLGPKYDYLGREYDLNDRRHYFVELDRFPYKVQAGKTTITRNSRDSSVISHDYQSYRTLFRKVFDAYEGKEQFYYDKSERYCGYPERLLLPKGKTGGQYYTFYVMVTPYVQQDQHDFEPYNYKSFSYCGVGANRKFPDDKPFGYPFDRPLYSQDFFTPNMYFKDVLIYHKKYEEINAATAS</sequence>
<dbReference type="Gene3D" id="1.20.1370.10">
    <property type="entry name" value="Hemocyanin, N-terminal domain"/>
    <property type="match status" value="2"/>
</dbReference>
<feature type="domain" description="Hemocyanin middle" evidence="3">
    <location>
        <begin position="776"/>
        <end position="1041"/>
    </location>
</feature>
<dbReference type="InterPro" id="IPR008922">
    <property type="entry name" value="Di-copper_centre_dom_sf"/>
</dbReference>
<keyword evidence="1" id="KW-0758">Storage protein</keyword>
<evidence type="ECO:0008006" key="8">
    <source>
        <dbReference type="Google" id="ProtNLM"/>
    </source>
</evidence>
<feature type="domain" description="Hemocyanin C-terminal" evidence="5">
    <location>
        <begin position="1050"/>
        <end position="1298"/>
    </location>
</feature>
<keyword evidence="7" id="KW-1185">Reference proteome</keyword>
<dbReference type="InterPro" id="IPR005204">
    <property type="entry name" value="Hemocyanin_N"/>
</dbReference>
<dbReference type="Pfam" id="PF03723">
    <property type="entry name" value="Hemocyanin_C"/>
    <property type="match status" value="2"/>
</dbReference>
<organism evidence="6 7">
    <name type="scientific">Diploptera punctata</name>
    <name type="common">Pacific beetle cockroach</name>
    <dbReference type="NCBI Taxonomy" id="6984"/>
    <lineage>
        <taxon>Eukaryota</taxon>
        <taxon>Metazoa</taxon>
        <taxon>Ecdysozoa</taxon>
        <taxon>Arthropoda</taxon>
        <taxon>Hexapoda</taxon>
        <taxon>Insecta</taxon>
        <taxon>Pterygota</taxon>
        <taxon>Neoptera</taxon>
        <taxon>Polyneoptera</taxon>
        <taxon>Dictyoptera</taxon>
        <taxon>Blattodea</taxon>
        <taxon>Blaberoidea</taxon>
        <taxon>Blaberidae</taxon>
        <taxon>Diplopterinae</taxon>
        <taxon>Diploptera</taxon>
    </lineage>
</organism>
<reference evidence="6" key="2">
    <citation type="submission" date="2023-05" db="EMBL/GenBank/DDBJ databases">
        <authorList>
            <person name="Fouks B."/>
        </authorList>
    </citation>
    <scope>NUCLEOTIDE SEQUENCE</scope>
    <source>
        <strain evidence="6">Stay&amp;Tobe</strain>
        <tissue evidence="6">Testes</tissue>
    </source>
</reference>
<feature type="domain" description="Hemocyanin C-terminal" evidence="5">
    <location>
        <begin position="473"/>
        <end position="646"/>
    </location>
</feature>
<dbReference type="Gene3D" id="2.60.40.1520">
    <property type="entry name" value="Hemocyanin, C-terminal domain"/>
    <property type="match status" value="2"/>
</dbReference>
<keyword evidence="2" id="KW-0732">Signal</keyword>
<evidence type="ECO:0000259" key="5">
    <source>
        <dbReference type="Pfam" id="PF03723"/>
    </source>
</evidence>
<reference evidence="6" key="1">
    <citation type="journal article" date="2023" name="IScience">
        <title>Live-bearing cockroach genome reveals convergent evolutionary mechanisms linked to viviparity in insects and beyond.</title>
        <authorList>
            <person name="Fouks B."/>
            <person name="Harrison M.C."/>
            <person name="Mikhailova A.A."/>
            <person name="Marchal E."/>
            <person name="English S."/>
            <person name="Carruthers M."/>
            <person name="Jennings E.C."/>
            <person name="Chiamaka E.L."/>
            <person name="Frigard R.A."/>
            <person name="Pippel M."/>
            <person name="Attardo G.M."/>
            <person name="Benoit J.B."/>
            <person name="Bornberg-Bauer E."/>
            <person name="Tobe S.S."/>
        </authorList>
    </citation>
    <scope>NUCLEOTIDE SEQUENCE</scope>
    <source>
        <strain evidence="6">Stay&amp;Tobe</strain>
    </source>
</reference>
<name>A0AAD7Z5J4_DIPPU</name>
<dbReference type="GO" id="GO:0005615">
    <property type="term" value="C:extracellular space"/>
    <property type="evidence" value="ECO:0007669"/>
    <property type="project" value="UniProtKB-ARBA"/>
</dbReference>
<dbReference type="SUPFAM" id="SSF81296">
    <property type="entry name" value="E set domains"/>
    <property type="match status" value="2"/>
</dbReference>
<evidence type="ECO:0000259" key="3">
    <source>
        <dbReference type="Pfam" id="PF00372"/>
    </source>
</evidence>
<dbReference type="GO" id="GO:0045735">
    <property type="term" value="F:nutrient reservoir activity"/>
    <property type="evidence" value="ECO:0007669"/>
    <property type="project" value="UniProtKB-KW"/>
</dbReference>
<accession>A0AAD7Z5J4</accession>
<evidence type="ECO:0000259" key="4">
    <source>
        <dbReference type="Pfam" id="PF03722"/>
    </source>
</evidence>
<dbReference type="PRINTS" id="PR00187">
    <property type="entry name" value="HAEMOCYANIN"/>
</dbReference>
<feature type="domain" description="Hemocyanin middle" evidence="3">
    <location>
        <begin position="160"/>
        <end position="463"/>
    </location>
</feature>
<dbReference type="Pfam" id="PF03722">
    <property type="entry name" value="Hemocyanin_N"/>
    <property type="match status" value="2"/>
</dbReference>
<evidence type="ECO:0000256" key="2">
    <source>
        <dbReference type="SAM" id="SignalP"/>
    </source>
</evidence>
<evidence type="ECO:0000313" key="7">
    <source>
        <dbReference type="Proteomes" id="UP001233999"/>
    </source>
</evidence>
<dbReference type="InterPro" id="IPR036697">
    <property type="entry name" value="Hemocyanin_N_sf"/>
</dbReference>
<feature type="domain" description="Hemocyanin N-terminal" evidence="4">
    <location>
        <begin position="33"/>
        <end position="154"/>
    </location>
</feature>
<gene>
    <name evidence="6" type="ORF">L9F63_008524</name>
</gene>
<feature type="signal peptide" evidence="2">
    <location>
        <begin position="1"/>
        <end position="17"/>
    </location>
</feature>
<feature type="domain" description="Hemocyanin N-terminal" evidence="4">
    <location>
        <begin position="649"/>
        <end position="770"/>
    </location>
</feature>
<comment type="caution">
    <text evidence="6">The sequence shown here is derived from an EMBL/GenBank/DDBJ whole genome shotgun (WGS) entry which is preliminary data.</text>
</comment>
<evidence type="ECO:0000313" key="6">
    <source>
        <dbReference type="EMBL" id="KAJ9574110.1"/>
    </source>
</evidence>